<evidence type="ECO:0000259" key="1">
    <source>
        <dbReference type="Pfam" id="PF01978"/>
    </source>
</evidence>
<dbReference type="InterPro" id="IPR036388">
    <property type="entry name" value="WH-like_DNA-bd_sf"/>
</dbReference>
<dbReference type="InterPro" id="IPR036390">
    <property type="entry name" value="WH_DNA-bd_sf"/>
</dbReference>
<sequence>MDDENLLKDMGLNKYEALAYLTLLEEGISEANTVSKKSDIPMGKVYEVLESLKNHGLVDIQESRPKKYRPVEPKLALNNYYSKREKDTEKELNRLKETISKAEEKLSQYNYPDYHENTFWSTIMGDDDHLSFIKQVSEEIENEICIVHQESLKSLEPSEFTEFFPPIFDNMMPLINRGVRVNIITPESYFLTLLKQKYNSVSDEVQGRIDRFLNVKILETRNGFTLIDNYMIILNVDNPLNPNKTLGLIKIYDTNFSQKLKTKFRKLWDRADDFTLSV</sequence>
<organism evidence="3 4">
    <name type="scientific">Methanohalobium evestigatum (strain ATCC BAA-1072 / DSM 3721 / NBRC 107634 / OCM 161 / Z-7303)</name>
    <dbReference type="NCBI Taxonomy" id="644295"/>
    <lineage>
        <taxon>Archaea</taxon>
        <taxon>Methanobacteriati</taxon>
        <taxon>Methanobacteriota</taxon>
        <taxon>Stenosarchaea group</taxon>
        <taxon>Methanomicrobia</taxon>
        <taxon>Methanosarcinales</taxon>
        <taxon>Methanosarcinaceae</taxon>
        <taxon>Methanohalobium</taxon>
    </lineage>
</organism>
<name>D7EB82_METEZ</name>
<dbReference type="PANTHER" id="PTHR34293">
    <property type="entry name" value="HTH-TYPE TRANSCRIPTIONAL REGULATOR TRMBL2"/>
    <property type="match status" value="1"/>
</dbReference>
<dbReference type="EMBL" id="CP002069">
    <property type="protein sequence ID" value="ADI74599.1"/>
    <property type="molecule type" value="Genomic_DNA"/>
</dbReference>
<feature type="domain" description="Transcription regulator TrmB N-terminal" evidence="1">
    <location>
        <begin position="7"/>
        <end position="74"/>
    </location>
</feature>
<dbReference type="OrthoDB" id="202962at2157"/>
<protein>
    <submittedName>
        <fullName evidence="3">Transcriptional regulator, TrmB</fullName>
    </submittedName>
</protein>
<evidence type="ECO:0000259" key="2">
    <source>
        <dbReference type="Pfam" id="PF24217"/>
    </source>
</evidence>
<dbReference type="STRING" id="644295.Metev_1762"/>
<feature type="domain" description="DUF7436" evidence="2">
    <location>
        <begin position="116"/>
        <end position="273"/>
    </location>
</feature>
<dbReference type="HOGENOM" id="CLU_072493_0_0_2"/>
<evidence type="ECO:0000313" key="4">
    <source>
        <dbReference type="Proteomes" id="UP000000391"/>
    </source>
</evidence>
<dbReference type="Pfam" id="PF01978">
    <property type="entry name" value="TrmB"/>
    <property type="match status" value="1"/>
</dbReference>
<dbReference type="InterPro" id="IPR055859">
    <property type="entry name" value="DUF7436"/>
</dbReference>
<proteinExistence type="predicted"/>
<dbReference type="GeneID" id="9347415"/>
<evidence type="ECO:0000313" key="3">
    <source>
        <dbReference type="EMBL" id="ADI74599.1"/>
    </source>
</evidence>
<dbReference type="Proteomes" id="UP000000391">
    <property type="component" value="Chromosome"/>
</dbReference>
<dbReference type="SUPFAM" id="SSF46785">
    <property type="entry name" value="Winged helix' DNA-binding domain"/>
    <property type="match status" value="1"/>
</dbReference>
<dbReference type="InterPro" id="IPR051797">
    <property type="entry name" value="TrmB-like"/>
</dbReference>
<dbReference type="InterPro" id="IPR002831">
    <property type="entry name" value="Tscrpt_reg_TrmB_N"/>
</dbReference>
<dbReference type="PANTHER" id="PTHR34293:SF1">
    <property type="entry name" value="HTH-TYPE TRANSCRIPTIONAL REGULATOR TRMBL2"/>
    <property type="match status" value="1"/>
</dbReference>
<dbReference type="RefSeq" id="WP_013195164.1">
    <property type="nucleotide sequence ID" value="NC_014253.1"/>
</dbReference>
<gene>
    <name evidence="3" type="ordered locus">Metev_1762</name>
</gene>
<dbReference type="KEGG" id="mev:Metev_1762"/>
<reference evidence="3 4" key="1">
    <citation type="submission" date="2010-06" db="EMBL/GenBank/DDBJ databases">
        <title>Complete sequence chromosome of Methanohalobium evestigatum Z-7303.</title>
        <authorList>
            <consortium name="US DOE Joint Genome Institute"/>
            <person name="Lucas S."/>
            <person name="Copeland A."/>
            <person name="Lapidus A."/>
            <person name="Cheng J.-F."/>
            <person name="Bruce D."/>
            <person name="Goodwin L."/>
            <person name="Pitluck S."/>
            <person name="Saunders E."/>
            <person name="Detter J.C."/>
            <person name="Han C."/>
            <person name="Tapia R."/>
            <person name="Land M."/>
            <person name="Hauser L."/>
            <person name="Kyrpides N."/>
            <person name="Mikhailova N."/>
            <person name="Sieprawska-Lupa M."/>
            <person name="Whitman W.B."/>
            <person name="Anderson I."/>
            <person name="Woyke T."/>
        </authorList>
    </citation>
    <scope>NUCLEOTIDE SEQUENCE [LARGE SCALE GENOMIC DNA]</scope>
    <source>
        <strain evidence="4">ATCC BAA-1072 / DSM 3721 / NBRC 107634 / OCM 161 / Z-7303</strain>
    </source>
</reference>
<accession>D7EB82</accession>
<keyword evidence="4" id="KW-1185">Reference proteome</keyword>
<dbReference type="Gene3D" id="1.10.10.10">
    <property type="entry name" value="Winged helix-like DNA-binding domain superfamily/Winged helix DNA-binding domain"/>
    <property type="match status" value="1"/>
</dbReference>
<dbReference type="Pfam" id="PF24217">
    <property type="entry name" value="DUF7436"/>
    <property type="match status" value="1"/>
</dbReference>
<dbReference type="AlphaFoldDB" id="D7EB82"/>